<feature type="compositionally biased region" description="Basic and acidic residues" evidence="1">
    <location>
        <begin position="87"/>
        <end position="97"/>
    </location>
</feature>
<protein>
    <submittedName>
        <fullName evidence="2">Uncharacterized protein</fullName>
    </submittedName>
</protein>
<organism evidence="2">
    <name type="scientific">Anopheles coluzzii</name>
    <name type="common">African malaria mosquito</name>
    <dbReference type="NCBI Taxonomy" id="1518534"/>
    <lineage>
        <taxon>Eukaryota</taxon>
        <taxon>Metazoa</taxon>
        <taxon>Ecdysozoa</taxon>
        <taxon>Arthropoda</taxon>
        <taxon>Hexapoda</taxon>
        <taxon>Insecta</taxon>
        <taxon>Pterygota</taxon>
        <taxon>Neoptera</taxon>
        <taxon>Endopterygota</taxon>
        <taxon>Diptera</taxon>
        <taxon>Nematocera</taxon>
        <taxon>Culicoidea</taxon>
        <taxon>Culicidae</taxon>
        <taxon>Anophelinae</taxon>
        <taxon>Anopheles</taxon>
    </lineage>
</organism>
<accession>A0A8W7Q158</accession>
<evidence type="ECO:0000256" key="1">
    <source>
        <dbReference type="SAM" id="MobiDB-lite"/>
    </source>
</evidence>
<name>A0A8W7Q158_ANOCL</name>
<dbReference type="EnsemblMetazoa" id="ACOM041033-RA">
    <property type="protein sequence ID" value="ACOM041033-PA.1"/>
    <property type="gene ID" value="ACOM041033"/>
</dbReference>
<sequence>MNTFQAPVPWHDILTLWHGCPVLAAAAKRFRLASSFTSAMYVSEFSGFGRRFPDDSGRFRAIPDDSGRFRAIPGDSGRFRAIPSDSGRFRAIPDDSRRFRKVPTTPHDSDDSDDSRRFRTIPGGSGLSD</sequence>
<feature type="region of interest" description="Disordered" evidence="1">
    <location>
        <begin position="70"/>
        <end position="129"/>
    </location>
</feature>
<dbReference type="Proteomes" id="UP000075882">
    <property type="component" value="Unassembled WGS sequence"/>
</dbReference>
<evidence type="ECO:0000313" key="2">
    <source>
        <dbReference type="EnsemblMetazoa" id="ACOM041033-PA.1"/>
    </source>
</evidence>
<reference evidence="2" key="1">
    <citation type="submission" date="2022-08" db="UniProtKB">
        <authorList>
            <consortium name="EnsemblMetazoa"/>
        </authorList>
    </citation>
    <scope>IDENTIFICATION</scope>
</reference>
<proteinExistence type="predicted"/>
<dbReference type="AlphaFoldDB" id="A0A8W7Q158"/>